<dbReference type="SUPFAM" id="SSF46785">
    <property type="entry name" value="Winged helix' DNA-binding domain"/>
    <property type="match status" value="1"/>
</dbReference>
<dbReference type="RefSeq" id="WP_199466156.1">
    <property type="nucleotide sequence ID" value="NZ_JAEMNX010000001.1"/>
</dbReference>
<dbReference type="PANTHER" id="PTHR30427">
    <property type="entry name" value="TRANSCRIPTIONAL ACTIVATOR PROTEIN LYSR"/>
    <property type="match status" value="1"/>
</dbReference>
<sequence>MARLTYRQIEAFRAVMLNGTTSGAAEMMCISQPAVSRLLSDFETELGVTMFERYKKRLVATPEAHVFYAEVERSFVSLERLARAADDLKECHLGFLRIACMPSVSIEFVPKVIHLFNNAHQGVSLSLQVRSTQQVADLVASQQYDVGIVSAIPVADGAIESELLAKVRMVCILPPNHALVDKAVIYPEDLAGESFISLGLEQSIRSKIDSVFESANVHVKKTMDTQLVHSACAMVLQGAGVSIVEPIAALHYQKLGLVLKRFERPIEYRYNLIYPAHKGRSSLTQNFVLLLRQELITLQKNSHGVLEFVP</sequence>
<dbReference type="Gene3D" id="1.10.10.10">
    <property type="entry name" value="Winged helix-like DNA-binding domain superfamily/Winged helix DNA-binding domain"/>
    <property type="match status" value="1"/>
</dbReference>
<proteinExistence type="inferred from homology"/>
<keyword evidence="3" id="KW-0238">DNA-binding</keyword>
<evidence type="ECO:0000256" key="1">
    <source>
        <dbReference type="ARBA" id="ARBA00009437"/>
    </source>
</evidence>
<accession>A0A934JHE8</accession>
<dbReference type="GO" id="GO:0010628">
    <property type="term" value="P:positive regulation of gene expression"/>
    <property type="evidence" value="ECO:0007669"/>
    <property type="project" value="TreeGrafter"/>
</dbReference>
<keyword evidence="7" id="KW-1185">Reference proteome</keyword>
<comment type="similarity">
    <text evidence="1">Belongs to the LysR transcriptional regulatory family.</text>
</comment>
<dbReference type="GO" id="GO:0003700">
    <property type="term" value="F:DNA-binding transcription factor activity"/>
    <property type="evidence" value="ECO:0007669"/>
    <property type="project" value="InterPro"/>
</dbReference>
<evidence type="ECO:0000256" key="4">
    <source>
        <dbReference type="ARBA" id="ARBA00023163"/>
    </source>
</evidence>
<dbReference type="InterPro" id="IPR005119">
    <property type="entry name" value="LysR_subst-bd"/>
</dbReference>
<feature type="domain" description="HTH lysR-type" evidence="5">
    <location>
        <begin position="4"/>
        <end position="61"/>
    </location>
</feature>
<keyword evidence="4" id="KW-0804">Transcription</keyword>
<evidence type="ECO:0000259" key="5">
    <source>
        <dbReference type="PROSITE" id="PS50931"/>
    </source>
</evidence>
<dbReference type="Proteomes" id="UP000628710">
    <property type="component" value="Unassembled WGS sequence"/>
</dbReference>
<dbReference type="PROSITE" id="PS50931">
    <property type="entry name" value="HTH_LYSR"/>
    <property type="match status" value="1"/>
</dbReference>
<gene>
    <name evidence="6" type="ORF">I8J31_00105</name>
</gene>
<dbReference type="InterPro" id="IPR037424">
    <property type="entry name" value="NocR_PBP2"/>
</dbReference>
<dbReference type="InterPro" id="IPR000847">
    <property type="entry name" value="LysR_HTH_N"/>
</dbReference>
<evidence type="ECO:0000256" key="2">
    <source>
        <dbReference type="ARBA" id="ARBA00023015"/>
    </source>
</evidence>
<dbReference type="GO" id="GO:0043565">
    <property type="term" value="F:sequence-specific DNA binding"/>
    <property type="evidence" value="ECO:0007669"/>
    <property type="project" value="TreeGrafter"/>
</dbReference>
<dbReference type="Gene3D" id="3.40.190.290">
    <property type="match status" value="1"/>
</dbReference>
<name>A0A934JHE8_9GAMM</name>
<dbReference type="Pfam" id="PF03466">
    <property type="entry name" value="LysR_substrate"/>
    <property type="match status" value="1"/>
</dbReference>
<dbReference type="SUPFAM" id="SSF53850">
    <property type="entry name" value="Periplasmic binding protein-like II"/>
    <property type="match status" value="1"/>
</dbReference>
<dbReference type="InterPro" id="IPR036388">
    <property type="entry name" value="WH-like_DNA-bd_sf"/>
</dbReference>
<evidence type="ECO:0000256" key="3">
    <source>
        <dbReference type="ARBA" id="ARBA00023125"/>
    </source>
</evidence>
<comment type="caution">
    <text evidence="6">The sequence shown here is derived from an EMBL/GenBank/DDBJ whole genome shotgun (WGS) entry which is preliminary data.</text>
</comment>
<dbReference type="InterPro" id="IPR036390">
    <property type="entry name" value="WH_DNA-bd_sf"/>
</dbReference>
<dbReference type="EMBL" id="JAEMNX010000001">
    <property type="protein sequence ID" value="MBJ7536070.1"/>
    <property type="molecule type" value="Genomic_DNA"/>
</dbReference>
<evidence type="ECO:0000313" key="6">
    <source>
        <dbReference type="EMBL" id="MBJ7536070.1"/>
    </source>
</evidence>
<dbReference type="CDD" id="cd08415">
    <property type="entry name" value="PBP2_LysR_opines_like"/>
    <property type="match status" value="1"/>
</dbReference>
<dbReference type="Pfam" id="PF00126">
    <property type="entry name" value="HTH_1"/>
    <property type="match status" value="1"/>
</dbReference>
<protein>
    <submittedName>
        <fullName evidence="6">LysR family transcriptional regulator</fullName>
    </submittedName>
</protein>
<evidence type="ECO:0000313" key="7">
    <source>
        <dbReference type="Proteomes" id="UP000628710"/>
    </source>
</evidence>
<dbReference type="PANTHER" id="PTHR30427:SF1">
    <property type="entry name" value="TRANSCRIPTIONAL ACTIVATOR PROTEIN LYSR"/>
    <property type="match status" value="1"/>
</dbReference>
<organism evidence="6 7">
    <name type="scientific">Marinomonas transparens</name>
    <dbReference type="NCBI Taxonomy" id="2795388"/>
    <lineage>
        <taxon>Bacteria</taxon>
        <taxon>Pseudomonadati</taxon>
        <taxon>Pseudomonadota</taxon>
        <taxon>Gammaproteobacteria</taxon>
        <taxon>Oceanospirillales</taxon>
        <taxon>Oceanospirillaceae</taxon>
        <taxon>Marinomonas</taxon>
    </lineage>
</organism>
<keyword evidence="2" id="KW-0805">Transcription regulation</keyword>
<reference evidence="6" key="1">
    <citation type="submission" date="2020-12" db="EMBL/GenBank/DDBJ databases">
        <title>Marinomonas arctica sp. nov., a psychrotolerant bacterium isolated from the Arctic.</title>
        <authorList>
            <person name="Zhang Y."/>
        </authorList>
    </citation>
    <scope>NUCLEOTIDE SEQUENCE</scope>
    <source>
        <strain evidence="6">C1424</strain>
    </source>
</reference>
<dbReference type="AlphaFoldDB" id="A0A934JHE8"/>